<keyword evidence="5" id="KW-0732">Signal</keyword>
<evidence type="ECO:0000256" key="4">
    <source>
        <dbReference type="ARBA" id="ARBA00023145"/>
    </source>
</evidence>
<accession>A0ABX3BUS7</accession>
<proteinExistence type="inferred from homology"/>
<dbReference type="EMBL" id="MLIH01000035">
    <property type="protein sequence ID" value="OHU06168.1"/>
    <property type="molecule type" value="Genomic_DNA"/>
</dbReference>
<dbReference type="InterPro" id="IPR051792">
    <property type="entry name" value="GGT_bact"/>
</dbReference>
<dbReference type="InterPro" id="IPR043137">
    <property type="entry name" value="GGT_ssub_C"/>
</dbReference>
<dbReference type="PANTHER" id="PTHR43199:SF1">
    <property type="entry name" value="GLUTATHIONE HYDROLASE PROENZYME"/>
    <property type="match status" value="1"/>
</dbReference>
<dbReference type="Gene3D" id="1.10.246.130">
    <property type="match status" value="1"/>
</dbReference>
<evidence type="ECO:0000256" key="5">
    <source>
        <dbReference type="SAM" id="SignalP"/>
    </source>
</evidence>
<sequence length="647" mass="67064">MRTLPRALALLSVPVLVVAGCSTDHATWPGATSEPCGIVTNGTPIAKTAVAWATTERNISTNPEVATGYRRGMSAVRTASYAVATANPLATQAACRVLRDGGSATDALIAAQAVLGLVEPQSSGIGGGGFLVYFDAATGAVEAYDGREVAPAAATENYLRWVDDAHPVEPTPDTRSSGRSIGVPGILRMLHDAHTAHGARPWRDLFTPAVQLADEGFEISPRLAAAIADSAASLAVDQEAGTYFLNPDGSARPAGTKLTNPAYAKTLGAIATDGPDAFYRGAIAQDIVAAAADTSAGRTPSLMTTADLSGYTAKRRESLCTTYRDHEICGMPAPSSGGIAVAATLGILQNLPMASYRPTDVDLDGGKPTVDGVHYIAEAERLAYADRDKYVADTDFVALPGNSPTTLLDPTYLAERATLISGQKTMGIAKPGEFNVPASAAVSTPEHGTSQVTVVDARGNAASLTTTVESAFGSFHMVDGFILNNQLTDFSAQPVGKDGLPIANRLQPGKRPRSSMAPTLVFERTESGKRGALLLALGSPGGSVIIQFVVKTLVGILDWGLDPQQAVSMVDFGANNSAKTNVGGEHPNIDARDDGADDPLIRGLRQRGHTVDVADQSSGLSALVRRGPGWIGGADPRREGLVMGDTG</sequence>
<protein>
    <submittedName>
        <fullName evidence="6">Gamma-glutamyltransferase</fullName>
    </submittedName>
</protein>
<name>A0ABX3BUS7_9MYCO</name>
<evidence type="ECO:0000313" key="6">
    <source>
        <dbReference type="EMBL" id="OHU06168.1"/>
    </source>
</evidence>
<dbReference type="InterPro" id="IPR043138">
    <property type="entry name" value="GGT_lsub"/>
</dbReference>
<dbReference type="PRINTS" id="PR01210">
    <property type="entry name" value="GGTRANSPTASE"/>
</dbReference>
<feature type="signal peptide" evidence="5">
    <location>
        <begin position="1"/>
        <end position="26"/>
    </location>
</feature>
<organism evidence="6 7">
    <name type="scientific">Mycobacteroides saopaulense</name>
    <dbReference type="NCBI Taxonomy" id="1578165"/>
    <lineage>
        <taxon>Bacteria</taxon>
        <taxon>Bacillati</taxon>
        <taxon>Actinomycetota</taxon>
        <taxon>Actinomycetes</taxon>
        <taxon>Mycobacteriales</taxon>
        <taxon>Mycobacteriaceae</taxon>
        <taxon>Mycobacteroides</taxon>
    </lineage>
</organism>
<keyword evidence="4" id="KW-0865">Zymogen</keyword>
<dbReference type="Pfam" id="PF01019">
    <property type="entry name" value="G_glu_transpept"/>
    <property type="match status" value="1"/>
</dbReference>
<comment type="caution">
    <text evidence="6">The sequence shown here is derived from an EMBL/GenBank/DDBJ whole genome shotgun (WGS) entry which is preliminary data.</text>
</comment>
<evidence type="ECO:0000256" key="1">
    <source>
        <dbReference type="ARBA" id="ARBA00009381"/>
    </source>
</evidence>
<dbReference type="SUPFAM" id="SSF56235">
    <property type="entry name" value="N-terminal nucleophile aminohydrolases (Ntn hydrolases)"/>
    <property type="match status" value="1"/>
</dbReference>
<evidence type="ECO:0000256" key="2">
    <source>
        <dbReference type="ARBA" id="ARBA00022679"/>
    </source>
</evidence>
<feature type="chain" id="PRO_5045303622" evidence="5">
    <location>
        <begin position="27"/>
        <end position="647"/>
    </location>
</feature>
<keyword evidence="7" id="KW-1185">Reference proteome</keyword>
<reference evidence="6 7" key="1">
    <citation type="submission" date="2016-10" db="EMBL/GenBank/DDBJ databases">
        <title>Evaluation of Human, Animal and Environmental Mycobacterium chelonae Isolates by Core Genome Phylogenomic Analysis, Targeted Gene Comparison, and Anti-microbial Susceptibility Patterns: A Tale of Mistaken Identities.</title>
        <authorList>
            <person name="Fogelson S.B."/>
            <person name="Camus A.C."/>
            <person name="Lorenz W."/>
            <person name="Vasireddy R."/>
            <person name="Vasireddy S."/>
            <person name="Smith T."/>
            <person name="Brown-Elliott B.A."/>
            <person name="Wallace R.J.Jr."/>
            <person name="Hasan N.A."/>
            <person name="Reischl U."/>
            <person name="Sanchez S."/>
        </authorList>
    </citation>
    <scope>NUCLEOTIDE SEQUENCE [LARGE SCALE GENOMIC DNA]</scope>
    <source>
        <strain evidence="6 7">8528</strain>
    </source>
</reference>
<evidence type="ECO:0000256" key="3">
    <source>
        <dbReference type="ARBA" id="ARBA00022801"/>
    </source>
</evidence>
<keyword evidence="2" id="KW-0808">Transferase</keyword>
<dbReference type="Gene3D" id="3.60.20.40">
    <property type="match status" value="1"/>
</dbReference>
<dbReference type="PANTHER" id="PTHR43199">
    <property type="entry name" value="GLUTATHIONE HYDROLASE"/>
    <property type="match status" value="1"/>
</dbReference>
<dbReference type="RefSeq" id="WP_070910334.1">
    <property type="nucleotide sequence ID" value="NZ_MLIC01000002.1"/>
</dbReference>
<gene>
    <name evidence="6" type="ORF">BKG73_21570</name>
</gene>
<dbReference type="Proteomes" id="UP000179621">
    <property type="component" value="Unassembled WGS sequence"/>
</dbReference>
<comment type="similarity">
    <text evidence="1">Belongs to the gamma-glutamyltransferase family.</text>
</comment>
<evidence type="ECO:0000313" key="7">
    <source>
        <dbReference type="Proteomes" id="UP000179621"/>
    </source>
</evidence>
<keyword evidence="3" id="KW-0378">Hydrolase</keyword>
<dbReference type="PROSITE" id="PS51257">
    <property type="entry name" value="PROKAR_LIPOPROTEIN"/>
    <property type="match status" value="1"/>
</dbReference>
<dbReference type="InterPro" id="IPR029055">
    <property type="entry name" value="Ntn_hydrolases_N"/>
</dbReference>